<feature type="region of interest" description="Disordered" evidence="1">
    <location>
        <begin position="25"/>
        <end position="161"/>
    </location>
</feature>
<comment type="caution">
    <text evidence="3">The sequence shown here is derived from an EMBL/GenBank/DDBJ whole genome shotgun (WGS) entry which is preliminary data.</text>
</comment>
<dbReference type="RefSeq" id="WP_258844107.1">
    <property type="nucleotide sequence ID" value="NZ_JANUGX010000003.1"/>
</dbReference>
<protein>
    <submittedName>
        <fullName evidence="3">Copper resistance protein B</fullName>
    </submittedName>
</protein>
<reference evidence="3 4" key="1">
    <citation type="submission" date="2022-08" db="EMBL/GenBank/DDBJ databases">
        <title>Reclassification of Massilia species as members of the genera Telluria, Duganella, Pseudoduganella, Mokoshia gen. nov. and Zemynaea gen. nov. using orthogonal and non-orthogonal genome-based approaches.</title>
        <authorList>
            <person name="Bowman J.P."/>
        </authorList>
    </citation>
    <scope>NUCLEOTIDE SEQUENCE [LARGE SCALE GENOMIC DNA]</scope>
    <source>
        <strain evidence="3 4">LMG 28164</strain>
    </source>
</reference>
<evidence type="ECO:0000313" key="4">
    <source>
        <dbReference type="Proteomes" id="UP001205560"/>
    </source>
</evidence>
<dbReference type="SUPFAM" id="SSF103515">
    <property type="entry name" value="Autotransporter"/>
    <property type="match status" value="1"/>
</dbReference>
<feature type="signal peptide" evidence="2">
    <location>
        <begin position="1"/>
        <end position="27"/>
    </location>
</feature>
<sequence length="372" mass="40993">MKTATTKTGAAVALLIFGLVAADAASAQTTEPPKEGGTGQTSGTGQSKTMEGMDHSQMDHSQMDHSRMDHTQMEKSQMDQSGMDHSQMNHAGDDRVQDAKPAPQQGKPSMDHSMGQAMGGMGGMGHDMKMGPMQGGSPPPDARDPDAYAEGTSFAHLPGNEMNDEMRFGRILLDKFEYAKGDGEHGQNLDAEAWYGNDYNKAWFKAEGERRGGHLQSLRTEALWDRTFATFWSTQLGVRHDSGGGDSRNWLAFGVRGLAPYWFDTEATAHWSGGRLAARFNVRYELLFTQQLILEPEVEANLYSRSDPARGVGSGLSDLELGLRLRYEIRRQFAPYVGVTWARNFGDTADYARARGERNKSTQIVAGVRIWF</sequence>
<dbReference type="InterPro" id="IPR036709">
    <property type="entry name" value="Autotransporte_beta_dom_sf"/>
</dbReference>
<dbReference type="Proteomes" id="UP001205560">
    <property type="component" value="Unassembled WGS sequence"/>
</dbReference>
<feature type="chain" id="PRO_5046270570" evidence="2">
    <location>
        <begin position="28"/>
        <end position="372"/>
    </location>
</feature>
<evidence type="ECO:0000256" key="2">
    <source>
        <dbReference type="SAM" id="SignalP"/>
    </source>
</evidence>
<keyword evidence="2" id="KW-0732">Signal</keyword>
<evidence type="ECO:0000256" key="1">
    <source>
        <dbReference type="SAM" id="MobiDB-lite"/>
    </source>
</evidence>
<name>A0ABT2A2D1_9BURK</name>
<dbReference type="Pfam" id="PF05275">
    <property type="entry name" value="CopB"/>
    <property type="match status" value="1"/>
</dbReference>
<keyword evidence="4" id="KW-1185">Reference proteome</keyword>
<dbReference type="Gene3D" id="2.40.128.130">
    <property type="entry name" value="Autotransporter beta-domain"/>
    <property type="match status" value="1"/>
</dbReference>
<proteinExistence type="predicted"/>
<gene>
    <name evidence="3" type="ORF">NX782_03845</name>
</gene>
<dbReference type="EMBL" id="JANUGX010000003">
    <property type="protein sequence ID" value="MCS0588332.1"/>
    <property type="molecule type" value="Genomic_DNA"/>
</dbReference>
<organism evidence="3 4">
    <name type="scientific">Massilia norwichensis</name>
    <dbReference type="NCBI Taxonomy" id="1442366"/>
    <lineage>
        <taxon>Bacteria</taxon>
        <taxon>Pseudomonadati</taxon>
        <taxon>Pseudomonadota</taxon>
        <taxon>Betaproteobacteria</taxon>
        <taxon>Burkholderiales</taxon>
        <taxon>Oxalobacteraceae</taxon>
        <taxon>Telluria group</taxon>
        <taxon>Massilia</taxon>
    </lineage>
</organism>
<dbReference type="InterPro" id="IPR007939">
    <property type="entry name" value="Cu-R_B_prcur"/>
</dbReference>
<evidence type="ECO:0000313" key="3">
    <source>
        <dbReference type="EMBL" id="MCS0588332.1"/>
    </source>
</evidence>
<feature type="compositionally biased region" description="Basic and acidic residues" evidence="1">
    <location>
        <begin position="51"/>
        <end position="77"/>
    </location>
</feature>
<accession>A0ABT2A2D1</accession>
<feature type="compositionally biased region" description="Polar residues" evidence="1">
    <location>
        <begin position="78"/>
        <end position="89"/>
    </location>
</feature>